<dbReference type="PANTHER" id="PTHR14198">
    <property type="entry name" value="TRANSMEMBRANE 4 L6 FAMILY MEMBER 1-RELATED"/>
    <property type="match status" value="1"/>
</dbReference>
<evidence type="ECO:0000313" key="9">
    <source>
        <dbReference type="Proteomes" id="UP000824219"/>
    </source>
</evidence>
<evidence type="ECO:0000256" key="3">
    <source>
        <dbReference type="ARBA" id="ARBA00022692"/>
    </source>
</evidence>
<evidence type="ECO:0000313" key="8">
    <source>
        <dbReference type="EMBL" id="KAG7330330.1"/>
    </source>
</evidence>
<sequence>MGGFLGGGLFMLCPSCSAIRAGGKGCCGKGCCGNRCRMLSSVFSSAFGLIGAIYCTSVASAALAIGPKCLLASGSWEYPFENMPQDNSSYLVDKSEWSLCIYPENVILWHIVLFSIILGLGVIQVVLLGIQVINGCMGFLCGDCRKSPEDDGGLRGASRRAGVTHITKLPADYSLKIVSPGGMGVKVLLCFPFYRRCKERCKDRECPPKAEPVVPKDEPKPRLCSTASSVSECDSGSNLGSPQVYFSQKARLSFRHQMDSNFNAIDATY</sequence>
<feature type="chain" id="PRO_5038629295" description="Transmembrane 4 L6 family member 5" evidence="7">
    <location>
        <begin position="19"/>
        <end position="269"/>
    </location>
</feature>
<feature type="transmembrane region" description="Helical" evidence="6">
    <location>
        <begin position="42"/>
        <end position="65"/>
    </location>
</feature>
<gene>
    <name evidence="8" type="ORF">KOW79_006552</name>
</gene>
<dbReference type="GO" id="GO:0016020">
    <property type="term" value="C:membrane"/>
    <property type="evidence" value="ECO:0007669"/>
    <property type="project" value="UniProtKB-SubCell"/>
</dbReference>
<comment type="similarity">
    <text evidence="2">Belongs to the L6 tetraspanin family.</text>
</comment>
<comment type="caution">
    <text evidence="8">The sequence shown here is derived from an EMBL/GenBank/DDBJ whole genome shotgun (WGS) entry which is preliminary data.</text>
</comment>
<evidence type="ECO:0000256" key="7">
    <source>
        <dbReference type="SAM" id="SignalP"/>
    </source>
</evidence>
<keyword evidence="9" id="KW-1185">Reference proteome</keyword>
<keyword evidence="5 6" id="KW-0472">Membrane</keyword>
<evidence type="ECO:0000256" key="2">
    <source>
        <dbReference type="ARBA" id="ARBA00006193"/>
    </source>
</evidence>
<keyword evidence="4 6" id="KW-1133">Transmembrane helix</keyword>
<keyword evidence="3 6" id="KW-0812">Transmembrane</keyword>
<evidence type="ECO:0000256" key="6">
    <source>
        <dbReference type="SAM" id="Phobius"/>
    </source>
</evidence>
<reference evidence="8 9" key="1">
    <citation type="submission" date="2021-06" db="EMBL/GenBank/DDBJ databases">
        <title>Chromosome-level genome assembly of the red-tail catfish (Hemibagrus wyckioides).</title>
        <authorList>
            <person name="Shao F."/>
        </authorList>
    </citation>
    <scope>NUCLEOTIDE SEQUENCE [LARGE SCALE GENOMIC DNA]</scope>
    <source>
        <strain evidence="8">EC202008001</strain>
        <tissue evidence="8">Blood</tissue>
    </source>
</reference>
<dbReference type="Proteomes" id="UP000824219">
    <property type="component" value="Linkage Group LG07"/>
</dbReference>
<evidence type="ECO:0000256" key="1">
    <source>
        <dbReference type="ARBA" id="ARBA00004141"/>
    </source>
</evidence>
<keyword evidence="7" id="KW-0732">Signal</keyword>
<dbReference type="Pfam" id="PF05805">
    <property type="entry name" value="L6_membrane"/>
    <property type="match status" value="1"/>
</dbReference>
<organism evidence="8 9">
    <name type="scientific">Hemibagrus wyckioides</name>
    <dbReference type="NCBI Taxonomy" id="337641"/>
    <lineage>
        <taxon>Eukaryota</taxon>
        <taxon>Metazoa</taxon>
        <taxon>Chordata</taxon>
        <taxon>Craniata</taxon>
        <taxon>Vertebrata</taxon>
        <taxon>Euteleostomi</taxon>
        <taxon>Actinopterygii</taxon>
        <taxon>Neopterygii</taxon>
        <taxon>Teleostei</taxon>
        <taxon>Ostariophysi</taxon>
        <taxon>Siluriformes</taxon>
        <taxon>Bagridae</taxon>
        <taxon>Hemibagrus</taxon>
    </lineage>
</organism>
<feature type="signal peptide" evidence="7">
    <location>
        <begin position="1"/>
        <end position="18"/>
    </location>
</feature>
<evidence type="ECO:0000256" key="5">
    <source>
        <dbReference type="ARBA" id="ARBA00023136"/>
    </source>
</evidence>
<dbReference type="InterPro" id="IPR008661">
    <property type="entry name" value="L6_membrane"/>
</dbReference>
<proteinExistence type="inferred from homology"/>
<protein>
    <recommendedName>
        <fullName evidence="10">Transmembrane 4 L6 family member 5</fullName>
    </recommendedName>
</protein>
<accession>A0A9D3NZY4</accession>
<comment type="subcellular location">
    <subcellularLocation>
        <location evidence="1">Membrane</location>
        <topology evidence="1">Multi-pass membrane protein</topology>
    </subcellularLocation>
</comment>
<evidence type="ECO:0000256" key="4">
    <source>
        <dbReference type="ARBA" id="ARBA00022989"/>
    </source>
</evidence>
<dbReference type="EMBL" id="JAHKSW010000007">
    <property type="protein sequence ID" value="KAG7330330.1"/>
    <property type="molecule type" value="Genomic_DNA"/>
</dbReference>
<evidence type="ECO:0008006" key="10">
    <source>
        <dbReference type="Google" id="ProtNLM"/>
    </source>
</evidence>
<name>A0A9D3NZY4_9TELE</name>
<feature type="transmembrane region" description="Helical" evidence="6">
    <location>
        <begin position="107"/>
        <end position="130"/>
    </location>
</feature>
<dbReference type="AlphaFoldDB" id="A0A9D3NZY4"/>
<dbReference type="OrthoDB" id="9450608at2759"/>
<dbReference type="PANTHER" id="PTHR14198:SF4">
    <property type="entry name" value="TRANSMEMBRANE 4 L6 FAMILY MEMBER 5"/>
    <property type="match status" value="1"/>
</dbReference>